<dbReference type="STRING" id="3880.G7ZVA4"/>
<dbReference type="GO" id="GO:0006260">
    <property type="term" value="P:DNA replication"/>
    <property type="evidence" value="ECO:0000318"/>
    <property type="project" value="GO_Central"/>
</dbReference>
<dbReference type="GO" id="GO:0007004">
    <property type="term" value="P:telomere maintenance via telomerase"/>
    <property type="evidence" value="ECO:0000318"/>
    <property type="project" value="GO_Central"/>
</dbReference>
<dbReference type="CDD" id="cd04481">
    <property type="entry name" value="RPA1_DBD_B_like"/>
    <property type="match status" value="1"/>
</dbReference>
<dbReference type="GO" id="GO:0051321">
    <property type="term" value="P:meiotic cell cycle"/>
    <property type="evidence" value="ECO:0000318"/>
    <property type="project" value="GO_Central"/>
</dbReference>
<accession>G7ZVA4</accession>
<dbReference type="EMBL" id="CM001221">
    <property type="protein sequence ID" value="KEH27315.1"/>
    <property type="molecule type" value="Genomic_DNA"/>
</dbReference>
<dbReference type="CDD" id="cd04480">
    <property type="entry name" value="RPA1_DBD_A_like"/>
    <property type="match status" value="1"/>
</dbReference>
<reference evidence="2 4" key="1">
    <citation type="journal article" date="2011" name="Nature">
        <title>The Medicago genome provides insight into the evolution of rhizobial symbioses.</title>
        <authorList>
            <person name="Young N.D."/>
            <person name="Debelle F."/>
            <person name="Oldroyd G.E."/>
            <person name="Geurts R."/>
            <person name="Cannon S.B."/>
            <person name="Udvardi M.K."/>
            <person name="Benedito V.A."/>
            <person name="Mayer K.F."/>
            <person name="Gouzy J."/>
            <person name="Schoof H."/>
            <person name="Van de Peer Y."/>
            <person name="Proost S."/>
            <person name="Cook D.R."/>
            <person name="Meyers B.C."/>
            <person name="Spannagl M."/>
            <person name="Cheung F."/>
            <person name="De Mita S."/>
            <person name="Krishnakumar V."/>
            <person name="Gundlach H."/>
            <person name="Zhou S."/>
            <person name="Mudge J."/>
            <person name="Bharti A.K."/>
            <person name="Murray J.D."/>
            <person name="Naoumkina M.A."/>
            <person name="Rosen B."/>
            <person name="Silverstein K.A."/>
            <person name="Tang H."/>
            <person name="Rombauts S."/>
            <person name="Zhao P.X."/>
            <person name="Zhou P."/>
            <person name="Barbe V."/>
            <person name="Bardou P."/>
            <person name="Bechner M."/>
            <person name="Bellec A."/>
            <person name="Berger A."/>
            <person name="Berges H."/>
            <person name="Bidwell S."/>
            <person name="Bisseling T."/>
            <person name="Choisne N."/>
            <person name="Couloux A."/>
            <person name="Denny R."/>
            <person name="Deshpande S."/>
            <person name="Dai X."/>
            <person name="Doyle J.J."/>
            <person name="Dudez A.M."/>
            <person name="Farmer A.D."/>
            <person name="Fouteau S."/>
            <person name="Franken C."/>
            <person name="Gibelin C."/>
            <person name="Gish J."/>
            <person name="Goldstein S."/>
            <person name="Gonzalez A.J."/>
            <person name="Green P.J."/>
            <person name="Hallab A."/>
            <person name="Hartog M."/>
            <person name="Hua A."/>
            <person name="Humphray S.J."/>
            <person name="Jeong D.H."/>
            <person name="Jing Y."/>
            <person name="Jocker A."/>
            <person name="Kenton S.M."/>
            <person name="Kim D.J."/>
            <person name="Klee K."/>
            <person name="Lai H."/>
            <person name="Lang C."/>
            <person name="Lin S."/>
            <person name="Macmil S.L."/>
            <person name="Magdelenat G."/>
            <person name="Matthews L."/>
            <person name="McCorrison J."/>
            <person name="Monaghan E.L."/>
            <person name="Mun J.H."/>
            <person name="Najar F.Z."/>
            <person name="Nicholson C."/>
            <person name="Noirot C."/>
            <person name="O'Bleness M."/>
            <person name="Paule C.R."/>
            <person name="Poulain J."/>
            <person name="Prion F."/>
            <person name="Qin B."/>
            <person name="Qu C."/>
            <person name="Retzel E.F."/>
            <person name="Riddle C."/>
            <person name="Sallet E."/>
            <person name="Samain S."/>
            <person name="Samson N."/>
            <person name="Sanders I."/>
            <person name="Saurat O."/>
            <person name="Scarpelli C."/>
            <person name="Schiex T."/>
            <person name="Segurens B."/>
            <person name="Severin A.J."/>
            <person name="Sherrier D.J."/>
            <person name="Shi R."/>
            <person name="Sims S."/>
            <person name="Singer S.R."/>
            <person name="Sinharoy S."/>
            <person name="Sterck L."/>
            <person name="Viollet A."/>
            <person name="Wang B.B."/>
            <person name="Wang K."/>
            <person name="Wang M."/>
            <person name="Wang X."/>
            <person name="Warfsmann J."/>
            <person name="Weissenbach J."/>
            <person name="White D.D."/>
            <person name="White J.D."/>
            <person name="Wiley G.B."/>
            <person name="Wincker P."/>
            <person name="Xing Y."/>
            <person name="Yang L."/>
            <person name="Yao Z."/>
            <person name="Ying F."/>
            <person name="Zhai J."/>
            <person name="Zhou L."/>
            <person name="Zuber A."/>
            <person name="Denarie J."/>
            <person name="Dixon R.A."/>
            <person name="May G.D."/>
            <person name="Schwartz D.C."/>
            <person name="Rogers J."/>
            <person name="Quetier F."/>
            <person name="Town C.D."/>
            <person name="Roe B.A."/>
        </authorList>
    </citation>
    <scope>NUCLEOTIDE SEQUENCE [LARGE SCALE GENOMIC DNA]</scope>
    <source>
        <strain evidence="2">A17</strain>
        <strain evidence="3 4">cv. Jemalong A17</strain>
    </source>
</reference>
<dbReference type="GO" id="GO:0003684">
    <property type="term" value="F:damaged DNA binding"/>
    <property type="evidence" value="ECO:0000318"/>
    <property type="project" value="GO_Central"/>
</dbReference>
<dbReference type="Pfam" id="PF02721">
    <property type="entry name" value="DUF223"/>
    <property type="match status" value="1"/>
</dbReference>
<organism evidence="2 4">
    <name type="scientific">Medicago truncatula</name>
    <name type="common">Barrel medic</name>
    <name type="synonym">Medicago tribuloides</name>
    <dbReference type="NCBI Taxonomy" id="3880"/>
    <lineage>
        <taxon>Eukaryota</taxon>
        <taxon>Viridiplantae</taxon>
        <taxon>Streptophyta</taxon>
        <taxon>Embryophyta</taxon>
        <taxon>Tracheophyta</taxon>
        <taxon>Spermatophyta</taxon>
        <taxon>Magnoliopsida</taxon>
        <taxon>eudicotyledons</taxon>
        <taxon>Gunneridae</taxon>
        <taxon>Pentapetalae</taxon>
        <taxon>rosids</taxon>
        <taxon>fabids</taxon>
        <taxon>Fabales</taxon>
        <taxon>Fabaceae</taxon>
        <taxon>Papilionoideae</taxon>
        <taxon>50 kb inversion clade</taxon>
        <taxon>NPAAA clade</taxon>
        <taxon>Hologalegina</taxon>
        <taxon>IRL clade</taxon>
        <taxon>Trifolieae</taxon>
        <taxon>Medicago</taxon>
    </lineage>
</organism>
<dbReference type="PANTHER" id="PTHR47165">
    <property type="entry name" value="OS03G0429900 PROTEIN"/>
    <property type="match status" value="1"/>
</dbReference>
<dbReference type="InterPro" id="IPR003871">
    <property type="entry name" value="RFA1B/D_OB_1st"/>
</dbReference>
<evidence type="ECO:0000259" key="1">
    <source>
        <dbReference type="Pfam" id="PF02721"/>
    </source>
</evidence>
<evidence type="ECO:0000313" key="3">
    <source>
        <dbReference type="EnsemblPlants" id="KEH27315"/>
    </source>
</evidence>
<dbReference type="OMA" id="RVFMAND"/>
<feature type="domain" description="Replication protein A 70 kDa DNA-binding subunit B/D first OB fold" evidence="1">
    <location>
        <begin position="7"/>
        <end position="102"/>
    </location>
</feature>
<dbReference type="GO" id="GO:0006289">
    <property type="term" value="P:nucleotide-excision repair"/>
    <property type="evidence" value="ECO:0000318"/>
    <property type="project" value="GO_Central"/>
</dbReference>
<evidence type="ECO:0000313" key="4">
    <source>
        <dbReference type="Proteomes" id="UP000002051"/>
    </source>
</evidence>
<sequence length="540" mass="61043">MLRPVAFLRDINEKKDFWKVAVKVTDKWSVVKDGMEHMEMVIVDAKGTDIQVIIPTAYRAEYEKLIKVNSTYTLSNFQVFPNDLVFKASDNKYKLKWTGGTTAVDANVHDIPLPNMKFKPLAEIIAGKWRADLLVHVIGYVHEIGYCQVMAGTGKKLQVNFLMKDLSDISLNCTLWEDYAAKFIKFNNENKETGPIIVMLKYGKIKEEGKYPLSVTNTYSATKLLINEDIAEIKRFRESLPKDDQLMSQTQLVCTQSQSSSQFITDDDLLSNPLIMPLADILQLQEISYCVTVAEVEKVNSTKFGWYYFACFKCGKIAKGDNPPYTCESGHNTETEIVRYKLDLNVSYENTKGTFVMWDREATQLLGISAAQLRTNMIQAGITNRLEYPMLLDGIGEKTYVFKVKWQPKWKTTSVVCYRDADALVNLVKAKFPNAKVIPLLNESVGVDKPNDNTSLTEEVTMSAQELSGTAENDPDTLSQLTPISDKLQLKLNKDPSFDIPTPMTLVQPVMLPNPPLFEEIIPAKQSSSKRVKVIKTEKK</sequence>
<name>G7ZVA4_MEDTR</name>
<dbReference type="HOGENOM" id="CLU_029003_0_0_1"/>
<dbReference type="EnsemblPlants" id="KEH27315">
    <property type="protein sequence ID" value="KEH27315"/>
    <property type="gene ID" value="MTR_5g004860"/>
</dbReference>
<dbReference type="Proteomes" id="UP000002051">
    <property type="component" value="Chromosome 5"/>
</dbReference>
<dbReference type="GO" id="GO:0043047">
    <property type="term" value="F:single-stranded telomeric DNA binding"/>
    <property type="evidence" value="ECO:0000318"/>
    <property type="project" value="GO_Central"/>
</dbReference>
<dbReference type="InterPro" id="IPR012340">
    <property type="entry name" value="NA-bd_OB-fold"/>
</dbReference>
<protein>
    <submittedName>
        <fullName evidence="2">Replication factor-A carboxy-terminal domain protein</fullName>
    </submittedName>
</protein>
<proteinExistence type="predicted"/>
<dbReference type="GO" id="GO:0005662">
    <property type="term" value="C:DNA replication factor A complex"/>
    <property type="evidence" value="ECO:0000318"/>
    <property type="project" value="GO_Central"/>
</dbReference>
<dbReference type="eggNOG" id="KOG0851">
    <property type="taxonomic scope" value="Eukaryota"/>
</dbReference>
<dbReference type="PANTHER" id="PTHR47165:SF4">
    <property type="entry name" value="OS03G0429900 PROTEIN"/>
    <property type="match status" value="1"/>
</dbReference>
<gene>
    <name evidence="2" type="ordered locus">MTR_5g004860</name>
</gene>
<dbReference type="PaxDb" id="3880-AES83142"/>
<dbReference type="SUPFAM" id="SSF50249">
    <property type="entry name" value="Nucleic acid-binding proteins"/>
    <property type="match status" value="3"/>
</dbReference>
<reference evidence="3" key="3">
    <citation type="submission" date="2015-04" db="UniProtKB">
        <authorList>
            <consortium name="EnsemblPlants"/>
        </authorList>
    </citation>
    <scope>IDENTIFICATION</scope>
    <source>
        <strain evidence="3">cv. Jemalong A17</strain>
    </source>
</reference>
<dbReference type="GO" id="GO:0000724">
    <property type="term" value="P:double-strand break repair via homologous recombination"/>
    <property type="evidence" value="ECO:0000318"/>
    <property type="project" value="GO_Central"/>
</dbReference>
<dbReference type="Gene3D" id="2.40.50.140">
    <property type="entry name" value="Nucleic acid-binding proteins"/>
    <property type="match status" value="3"/>
</dbReference>
<dbReference type="AlphaFoldDB" id="G7ZVA4"/>
<evidence type="ECO:0000313" key="2">
    <source>
        <dbReference type="EMBL" id="KEH27315.1"/>
    </source>
</evidence>
<keyword evidence="4" id="KW-1185">Reference proteome</keyword>
<reference evidence="2 4" key="2">
    <citation type="journal article" date="2014" name="BMC Genomics">
        <title>An improved genome release (version Mt4.0) for the model legume Medicago truncatula.</title>
        <authorList>
            <person name="Tang H."/>
            <person name="Krishnakumar V."/>
            <person name="Bidwell S."/>
            <person name="Rosen B."/>
            <person name="Chan A."/>
            <person name="Zhou S."/>
            <person name="Gentzbittel L."/>
            <person name="Childs K.L."/>
            <person name="Yandell M."/>
            <person name="Gundlach H."/>
            <person name="Mayer K.F."/>
            <person name="Schwartz D.C."/>
            <person name="Town C.D."/>
        </authorList>
    </citation>
    <scope>GENOME REANNOTATION</scope>
    <source>
        <strain evidence="2">A17</strain>
        <strain evidence="3 4">cv. Jemalong A17</strain>
    </source>
</reference>